<dbReference type="SUPFAM" id="SSF56219">
    <property type="entry name" value="DNase I-like"/>
    <property type="match status" value="1"/>
</dbReference>
<evidence type="ECO:0000313" key="4">
    <source>
        <dbReference type="Proteomes" id="UP001272987"/>
    </source>
</evidence>
<dbReference type="Pfam" id="PF03372">
    <property type="entry name" value="Exo_endo_phos"/>
    <property type="match status" value="1"/>
</dbReference>
<dbReference type="GeneID" id="69812513"/>
<dbReference type="Proteomes" id="UP001282288">
    <property type="component" value="Unassembled WGS sequence"/>
</dbReference>
<reference evidence="2 4" key="1">
    <citation type="journal article" date="2023" name="Microb. Genom.">
        <title>Mesoterricola silvestris gen. nov., sp. nov., Mesoterricola sediminis sp. nov., Geothrix oryzae sp. nov., Geothrix edaphica sp. nov., Geothrix rubra sp. nov., and Geothrix limicola sp. nov., six novel members of Acidobacteriota isolated from soils.</title>
        <authorList>
            <person name="Weisberg A.J."/>
            <person name="Pearce E."/>
            <person name="Kramer C.G."/>
            <person name="Chang J.H."/>
            <person name="Clarke C.R."/>
        </authorList>
    </citation>
    <scope>NUCLEOTIDE SEQUENCE</scope>
    <source>
        <strain evidence="3 4">NB05-1H</strain>
        <strain evidence="2">NRRL_B-16521</strain>
    </source>
</reference>
<dbReference type="Proteomes" id="UP001272987">
    <property type="component" value="Unassembled WGS sequence"/>
</dbReference>
<evidence type="ECO:0000313" key="2">
    <source>
        <dbReference type="EMBL" id="MDX2964393.1"/>
    </source>
</evidence>
<keyword evidence="2" id="KW-0255">Endonuclease</keyword>
<comment type="caution">
    <text evidence="2">The sequence shown here is derived from an EMBL/GenBank/DDBJ whole genome shotgun (WGS) entry which is preliminary data.</text>
</comment>
<feature type="domain" description="Endonuclease/exonuclease/phosphatase" evidence="1">
    <location>
        <begin position="30"/>
        <end position="283"/>
    </location>
</feature>
<organism evidence="2 5">
    <name type="scientific">Streptomyces acidiscabies</name>
    <dbReference type="NCBI Taxonomy" id="42234"/>
    <lineage>
        <taxon>Bacteria</taxon>
        <taxon>Bacillati</taxon>
        <taxon>Actinomycetota</taxon>
        <taxon>Actinomycetes</taxon>
        <taxon>Kitasatosporales</taxon>
        <taxon>Streptomycetaceae</taxon>
        <taxon>Streptomyces</taxon>
    </lineage>
</organism>
<sequence>MTITLANLNTYKLSKRTIGTASWEARVTTIGEIAPDILTLQEVIVDETQPVGVWGADASAVIQQLAADTGLNATTVRTDGTPGPTAMANNHARGWYTAILWRPDTVTPVPGGFRPYGAPDFWHGLTTMQFDLGYGEPVTIASYHGDPFRPDFRANEALRLKSVFRQTGNPKPGLLLGDFNALSAATVDGQYYDAEPYLDQDHDDLEYQLVEGTIGKEQLADRRQTEALLRRGYMVDAAAHLGVPWQATAGHWADGQGDPDPWGARRIDLVYTTRPVVPALVGYRTHTSPAAKRAADHLPVICEIDPSRIIANVGPGGQG</sequence>
<accession>A0AAP6BGM2</accession>
<dbReference type="EMBL" id="JARAWC010000030">
    <property type="protein sequence ID" value="MDX2964393.1"/>
    <property type="molecule type" value="Genomic_DNA"/>
</dbReference>
<proteinExistence type="predicted"/>
<keyword evidence="2" id="KW-0378">Hydrolase</keyword>
<keyword evidence="2" id="KW-0540">Nuclease</keyword>
<dbReference type="RefSeq" id="WP_075692518.1">
    <property type="nucleotide sequence ID" value="NZ_CP122369.1"/>
</dbReference>
<name>A0AAP6BGM2_9ACTN</name>
<dbReference type="Gene3D" id="3.60.10.10">
    <property type="entry name" value="Endonuclease/exonuclease/phosphatase"/>
    <property type="match status" value="1"/>
</dbReference>
<gene>
    <name evidence="2" type="ORF">PV399_32450</name>
    <name evidence="3" type="ORF">PV666_34445</name>
</gene>
<dbReference type="AlphaFoldDB" id="A0AAP6BGM2"/>
<dbReference type="InterPro" id="IPR005135">
    <property type="entry name" value="Endo/exonuclease/phosphatase"/>
</dbReference>
<dbReference type="GO" id="GO:0004519">
    <property type="term" value="F:endonuclease activity"/>
    <property type="evidence" value="ECO:0007669"/>
    <property type="project" value="UniProtKB-KW"/>
</dbReference>
<dbReference type="EMBL" id="JARAWP010000024">
    <property type="protein sequence ID" value="MDX3022942.1"/>
    <property type="molecule type" value="Genomic_DNA"/>
</dbReference>
<protein>
    <submittedName>
        <fullName evidence="2">Endonuclease/exonuclease/phosphatase family protein</fullName>
    </submittedName>
</protein>
<evidence type="ECO:0000259" key="1">
    <source>
        <dbReference type="Pfam" id="PF03372"/>
    </source>
</evidence>
<dbReference type="InterPro" id="IPR036691">
    <property type="entry name" value="Endo/exonu/phosph_ase_sf"/>
</dbReference>
<evidence type="ECO:0000313" key="3">
    <source>
        <dbReference type="EMBL" id="MDX3022942.1"/>
    </source>
</evidence>
<evidence type="ECO:0000313" key="5">
    <source>
        <dbReference type="Proteomes" id="UP001282288"/>
    </source>
</evidence>
<keyword evidence="4" id="KW-1185">Reference proteome</keyword>